<comment type="caution">
    <text evidence="5">The sequence shown here is derived from an EMBL/GenBank/DDBJ whole genome shotgun (WGS) entry which is preliminary data.</text>
</comment>
<name>A0A2J8A862_9CHLO</name>
<dbReference type="InterPro" id="IPR006598">
    <property type="entry name" value="CAP10"/>
</dbReference>
<dbReference type="PANTHER" id="PTHR12203">
    <property type="entry name" value="KDEL LYS-ASP-GLU-LEU CONTAINING - RELATED"/>
    <property type="match status" value="1"/>
</dbReference>
<keyword evidence="6" id="KW-1185">Reference proteome</keyword>
<dbReference type="Proteomes" id="UP000236333">
    <property type="component" value="Unassembled WGS sequence"/>
</dbReference>
<dbReference type="InterPro" id="IPR051091">
    <property type="entry name" value="O-Glucosyltr/Glycosyltrsf_90"/>
</dbReference>
<evidence type="ECO:0000313" key="6">
    <source>
        <dbReference type="Proteomes" id="UP000236333"/>
    </source>
</evidence>
<feature type="chain" id="PRO_5014441022" evidence="3">
    <location>
        <begin position="25"/>
        <end position="978"/>
    </location>
</feature>
<dbReference type="Pfam" id="PF05686">
    <property type="entry name" value="Glyco_transf_90"/>
    <property type="match status" value="2"/>
</dbReference>
<reference evidence="5 6" key="1">
    <citation type="journal article" date="2017" name="Mol. Biol. Evol.">
        <title>The 4-celled Tetrabaena socialis nuclear genome reveals the essential components for genetic control of cell number at the origin of multicellularity in the volvocine lineage.</title>
        <authorList>
            <person name="Featherston J."/>
            <person name="Arakaki Y."/>
            <person name="Hanschen E.R."/>
            <person name="Ferris P.J."/>
            <person name="Michod R.E."/>
            <person name="Olson B.J.S.C."/>
            <person name="Nozaki H."/>
            <person name="Durand P.M."/>
        </authorList>
    </citation>
    <scope>NUCLEOTIDE SEQUENCE [LARGE SCALE GENOMIC DNA]</scope>
    <source>
        <strain evidence="5 6">NIES-571</strain>
    </source>
</reference>
<dbReference type="PANTHER" id="PTHR12203:SF35">
    <property type="entry name" value="PROTEIN O-GLUCOSYLTRANSFERASE 1"/>
    <property type="match status" value="1"/>
</dbReference>
<dbReference type="EMBL" id="PGGS01000118">
    <property type="protein sequence ID" value="PNH08717.1"/>
    <property type="molecule type" value="Genomic_DNA"/>
</dbReference>
<evidence type="ECO:0000259" key="4">
    <source>
        <dbReference type="SMART" id="SM00672"/>
    </source>
</evidence>
<evidence type="ECO:0000256" key="1">
    <source>
        <dbReference type="ARBA" id="ARBA00010118"/>
    </source>
</evidence>
<dbReference type="OrthoDB" id="541052at2759"/>
<sequence length="978" mass="111170">MPGRCWATLLAALVATWRLSGLLAAVTAPDEAFATCTGAYALHPAMRASWGMRGPELGPGQLTAARQARSAAAHPPTERVGWSLTRIGKDVSWIDDAGGITDTMIRNISLVCDANVSNQCDSKVVRIMIKDGEVYLNSLHPEWRLGPHELIGFLLELYETSKLYRLPDVEFAYNGDDDASSPAFDWSNRPSLKVNFHGGPFPLLAWSKSDKSMAQLVPYSGAFRCTDDSFDMMLARLDDIQRLPWDEKEKVAFGRWNDFCAEYYADMSNLPSGERFPCPRRFLPTLSTEHPDLLDISVMTRRADTAGSRPGSVPLMHQNRYRYLVSTDGWAISSKFDKYLLLGSTTIKAASSRYGFYYDALRHGEHHLAVLTSNTTDILDVVRWAQSHDEEAARIAANAQQFAVRHLHRGARLCYYRSLIEELGKRMRYVPDCADRKLCVPLGQYLQLLSIHPKTKASCQYHETLLRYGVNASVPYADKYPPDVLLSMMQDQRHWPFDTDTPPLNTQPYFTRRLLRGLQSPDDVVSGKCAGDAPCDLHPALRARIQKDVEWLDQAGGITDAMIRNISLVCDVDVRHQCNVKAVRIMIKDGEVYLNSLHPDWRLGPHEFIGFLLELYETSKTYKLPDVEFAYNGDDDASSPIFDWTDRASLAVIFHGGPFPLLAWSKSDKSMAQLVPYSGAFRCTDDSFDTMLTRLDDINKVAWQDRKQVAFGRWNEFCAHYYHSLPRLPSGERFPCPRESLPTLSAKNPDLLDIGVLGQRRGAAVPLQHQNVFRYLVSTDGWAISSKLDKYLLLGSTIIKAVSSRYGYYYSALKPGEHYLNCLNSSKDDIVDTVRWAQEHDDEAARIAANAQRFAVRHLHRGARLCYYRTLVEELGKRMRYTPSCSQRKLCIPIVSWHWGLWAALRPRGHYLEFLSTYRRTAHSCRGVQEVLLRHGVNRSLDFPFTKTVLEEMLKDDKFWPRDNTEYQPLPDEPYFPR</sequence>
<comment type="similarity">
    <text evidence="1">Belongs to the glycosyltransferase 90 family.</text>
</comment>
<evidence type="ECO:0000313" key="5">
    <source>
        <dbReference type="EMBL" id="PNH08717.1"/>
    </source>
</evidence>
<dbReference type="GO" id="GO:0016740">
    <property type="term" value="F:transferase activity"/>
    <property type="evidence" value="ECO:0007669"/>
    <property type="project" value="UniProtKB-KW"/>
</dbReference>
<organism evidence="5 6">
    <name type="scientific">Tetrabaena socialis</name>
    <dbReference type="NCBI Taxonomy" id="47790"/>
    <lineage>
        <taxon>Eukaryota</taxon>
        <taxon>Viridiplantae</taxon>
        <taxon>Chlorophyta</taxon>
        <taxon>core chlorophytes</taxon>
        <taxon>Chlorophyceae</taxon>
        <taxon>CS clade</taxon>
        <taxon>Chlamydomonadales</taxon>
        <taxon>Tetrabaenaceae</taxon>
        <taxon>Tetrabaena</taxon>
    </lineage>
</organism>
<evidence type="ECO:0000256" key="3">
    <source>
        <dbReference type="SAM" id="SignalP"/>
    </source>
</evidence>
<gene>
    <name evidence="5" type="ORF">TSOC_004702</name>
</gene>
<keyword evidence="2" id="KW-0808">Transferase</keyword>
<evidence type="ECO:0000256" key="2">
    <source>
        <dbReference type="ARBA" id="ARBA00022679"/>
    </source>
</evidence>
<feature type="signal peptide" evidence="3">
    <location>
        <begin position="1"/>
        <end position="24"/>
    </location>
</feature>
<accession>A0A2J8A862</accession>
<keyword evidence="3" id="KW-0732">Signal</keyword>
<dbReference type="AlphaFoldDB" id="A0A2J8A862"/>
<protein>
    <submittedName>
        <fullName evidence="5">KDEL motif-containing protein 2</fullName>
    </submittedName>
</protein>
<feature type="domain" description="Glycosyl transferase CAP10" evidence="4">
    <location>
        <begin position="623"/>
        <end position="882"/>
    </location>
</feature>
<proteinExistence type="inferred from homology"/>
<dbReference type="SMART" id="SM00672">
    <property type="entry name" value="CAP10"/>
    <property type="match status" value="1"/>
</dbReference>